<protein>
    <submittedName>
        <fullName evidence="6">ABC transporter ATP-binding protein</fullName>
    </submittedName>
</protein>
<dbReference type="InterPro" id="IPR003439">
    <property type="entry name" value="ABC_transporter-like_ATP-bd"/>
</dbReference>
<dbReference type="InterPro" id="IPR003593">
    <property type="entry name" value="AAA+_ATPase"/>
</dbReference>
<dbReference type="PROSITE" id="PS50893">
    <property type="entry name" value="ABC_TRANSPORTER_2"/>
    <property type="match status" value="1"/>
</dbReference>
<dbReference type="CDD" id="cd03230">
    <property type="entry name" value="ABC_DR_subfamily_A"/>
    <property type="match status" value="1"/>
</dbReference>
<feature type="domain" description="ABC transporter" evidence="5">
    <location>
        <begin position="2"/>
        <end position="228"/>
    </location>
</feature>
<keyword evidence="4 6" id="KW-0067">ATP-binding</keyword>
<dbReference type="Proteomes" id="UP000823882">
    <property type="component" value="Unassembled WGS sequence"/>
</dbReference>
<evidence type="ECO:0000259" key="5">
    <source>
        <dbReference type="PROSITE" id="PS50893"/>
    </source>
</evidence>
<sequence>MIQVKNVVKTFDGVRALDGLTMTVPKGSIYGLVGPNGAGKSTILRHITGIYRQDAGEVLVAGEPVYENPAAKVRIASIPDELYYFLSASTRDLMKFYRGFYPRFDAGRYQLLKEAFSAVDETKPIRRLSKGMQKQAAFWLALCCRPELLVLDEPVDGLDPVMRRQVWSLVLSDVAEHGTTVLVSSHNLRELEDVCDRVGILSHGKVLVERGLSELQENLVKMQVVFQEKELPQLPADMEVLHVSHVGRIHTLIVRGNATDVTNRLAVYAPILLEALPLTLEEIFIYELGGEDYEVRDIVL</sequence>
<name>A0A9D2SZX3_9FIRM</name>
<comment type="similarity">
    <text evidence="1">Belongs to the ABC transporter superfamily.</text>
</comment>
<evidence type="ECO:0000256" key="1">
    <source>
        <dbReference type="ARBA" id="ARBA00005417"/>
    </source>
</evidence>
<reference evidence="6" key="1">
    <citation type="journal article" date="2021" name="PeerJ">
        <title>Extensive microbial diversity within the chicken gut microbiome revealed by metagenomics and culture.</title>
        <authorList>
            <person name="Gilroy R."/>
            <person name="Ravi A."/>
            <person name="Getino M."/>
            <person name="Pursley I."/>
            <person name="Horton D.L."/>
            <person name="Alikhan N.F."/>
            <person name="Baker D."/>
            <person name="Gharbi K."/>
            <person name="Hall N."/>
            <person name="Watson M."/>
            <person name="Adriaenssens E.M."/>
            <person name="Foster-Nyarko E."/>
            <person name="Jarju S."/>
            <person name="Secka A."/>
            <person name="Antonio M."/>
            <person name="Oren A."/>
            <person name="Chaudhuri R.R."/>
            <person name="La Ragione R."/>
            <person name="Hildebrand F."/>
            <person name="Pallen M.J."/>
        </authorList>
    </citation>
    <scope>NUCLEOTIDE SEQUENCE</scope>
    <source>
        <strain evidence="6">CHK186-1790</strain>
    </source>
</reference>
<dbReference type="Gene3D" id="3.40.50.300">
    <property type="entry name" value="P-loop containing nucleotide triphosphate hydrolases"/>
    <property type="match status" value="1"/>
</dbReference>
<comment type="caution">
    <text evidence="6">The sequence shown here is derived from an EMBL/GenBank/DDBJ whole genome shotgun (WGS) entry which is preliminary data.</text>
</comment>
<reference evidence="6" key="2">
    <citation type="submission" date="2021-04" db="EMBL/GenBank/DDBJ databases">
        <authorList>
            <person name="Gilroy R."/>
        </authorList>
    </citation>
    <scope>NUCLEOTIDE SEQUENCE</scope>
    <source>
        <strain evidence="6">CHK186-1790</strain>
    </source>
</reference>
<dbReference type="AlphaFoldDB" id="A0A9D2SZX3"/>
<evidence type="ECO:0000313" key="6">
    <source>
        <dbReference type="EMBL" id="HJC40005.1"/>
    </source>
</evidence>
<dbReference type="GO" id="GO:0005524">
    <property type="term" value="F:ATP binding"/>
    <property type="evidence" value="ECO:0007669"/>
    <property type="project" value="UniProtKB-KW"/>
</dbReference>
<dbReference type="PANTHER" id="PTHR42711:SF5">
    <property type="entry name" value="ABC TRANSPORTER ATP-BINDING PROTEIN NATA"/>
    <property type="match status" value="1"/>
</dbReference>
<proteinExistence type="inferred from homology"/>
<dbReference type="InterPro" id="IPR050763">
    <property type="entry name" value="ABC_transporter_ATP-binding"/>
</dbReference>
<accession>A0A9D2SZX3</accession>
<gene>
    <name evidence="6" type="ORF">H9701_00440</name>
</gene>
<organism evidence="6 7">
    <name type="scientific">Candidatus Intestinimonas pullistercoris</name>
    <dbReference type="NCBI Taxonomy" id="2838623"/>
    <lineage>
        <taxon>Bacteria</taxon>
        <taxon>Bacillati</taxon>
        <taxon>Bacillota</taxon>
        <taxon>Clostridia</taxon>
        <taxon>Eubacteriales</taxon>
        <taxon>Intestinimonas</taxon>
    </lineage>
</organism>
<keyword evidence="3" id="KW-0547">Nucleotide-binding</keyword>
<keyword evidence="2" id="KW-0813">Transport</keyword>
<dbReference type="EMBL" id="DWWJ01000006">
    <property type="protein sequence ID" value="HJC40005.1"/>
    <property type="molecule type" value="Genomic_DNA"/>
</dbReference>
<evidence type="ECO:0000256" key="3">
    <source>
        <dbReference type="ARBA" id="ARBA00022741"/>
    </source>
</evidence>
<dbReference type="Pfam" id="PF00005">
    <property type="entry name" value="ABC_tran"/>
    <property type="match status" value="1"/>
</dbReference>
<dbReference type="GO" id="GO:0016887">
    <property type="term" value="F:ATP hydrolysis activity"/>
    <property type="evidence" value="ECO:0007669"/>
    <property type="project" value="InterPro"/>
</dbReference>
<evidence type="ECO:0000256" key="2">
    <source>
        <dbReference type="ARBA" id="ARBA00022448"/>
    </source>
</evidence>
<evidence type="ECO:0000256" key="4">
    <source>
        <dbReference type="ARBA" id="ARBA00022840"/>
    </source>
</evidence>
<dbReference type="PANTHER" id="PTHR42711">
    <property type="entry name" value="ABC TRANSPORTER ATP-BINDING PROTEIN"/>
    <property type="match status" value="1"/>
</dbReference>
<dbReference type="SMART" id="SM00382">
    <property type="entry name" value="AAA"/>
    <property type="match status" value="1"/>
</dbReference>
<evidence type="ECO:0000313" key="7">
    <source>
        <dbReference type="Proteomes" id="UP000823882"/>
    </source>
</evidence>
<dbReference type="InterPro" id="IPR027417">
    <property type="entry name" value="P-loop_NTPase"/>
</dbReference>
<dbReference type="SUPFAM" id="SSF52540">
    <property type="entry name" value="P-loop containing nucleoside triphosphate hydrolases"/>
    <property type="match status" value="1"/>
</dbReference>